<dbReference type="InterPro" id="IPR051030">
    <property type="entry name" value="Vitamin_B12-ABC_binding"/>
</dbReference>
<proteinExistence type="predicted"/>
<feature type="compositionally biased region" description="Basic and acidic residues" evidence="2">
    <location>
        <begin position="1"/>
        <end position="13"/>
    </location>
</feature>
<dbReference type="STRING" id="1230454.C461_02081"/>
<feature type="compositionally biased region" description="Polar residues" evidence="2">
    <location>
        <begin position="48"/>
        <end position="60"/>
    </location>
</feature>
<keyword evidence="1" id="KW-0732">Signal</keyword>
<evidence type="ECO:0000313" key="5">
    <source>
        <dbReference type="Proteomes" id="UP000011575"/>
    </source>
</evidence>
<feature type="compositionally biased region" description="Polar residues" evidence="2">
    <location>
        <begin position="15"/>
        <end position="31"/>
    </location>
</feature>
<dbReference type="Proteomes" id="UP000011575">
    <property type="component" value="Unassembled WGS sequence"/>
</dbReference>
<keyword evidence="5" id="KW-1185">Reference proteome</keyword>
<dbReference type="Pfam" id="PF01497">
    <property type="entry name" value="Peripla_BP_2"/>
    <property type="match status" value="1"/>
</dbReference>
<feature type="region of interest" description="Disordered" evidence="2">
    <location>
        <begin position="1"/>
        <end position="60"/>
    </location>
</feature>
<reference evidence="4 5" key="1">
    <citation type="journal article" date="2014" name="PLoS Genet.">
        <title>Phylogenetically driven sequencing of extremely halophilic archaea reveals strategies for static and dynamic osmo-response.</title>
        <authorList>
            <person name="Becker E.A."/>
            <person name="Seitzer P.M."/>
            <person name="Tritt A."/>
            <person name="Larsen D."/>
            <person name="Krusor M."/>
            <person name="Yao A.I."/>
            <person name="Wu D."/>
            <person name="Madern D."/>
            <person name="Eisen J.A."/>
            <person name="Darling A.E."/>
            <person name="Facciotti M.T."/>
        </authorList>
    </citation>
    <scope>NUCLEOTIDE SEQUENCE [LARGE SCALE GENOMIC DNA]</scope>
    <source>
        <strain evidence="4 5">JCM 13560</strain>
    </source>
</reference>
<organism evidence="4 5">
    <name type="scientific">Halorubrum aidingense JCM 13560</name>
    <dbReference type="NCBI Taxonomy" id="1230454"/>
    <lineage>
        <taxon>Archaea</taxon>
        <taxon>Methanobacteriati</taxon>
        <taxon>Methanobacteriota</taxon>
        <taxon>Stenosarchaea group</taxon>
        <taxon>Halobacteria</taxon>
        <taxon>Halobacteriales</taxon>
        <taxon>Haloferacaceae</taxon>
        <taxon>Halorubrum</taxon>
    </lineage>
</organism>
<dbReference type="InterPro" id="IPR002491">
    <property type="entry name" value="ABC_transptr_periplasmic_BD"/>
</dbReference>
<protein>
    <submittedName>
        <fullName evidence="4">Iron/cobalamin ABC transporter periplasmic substrate-binding protein</fullName>
    </submittedName>
</protein>
<dbReference type="Gene3D" id="3.40.50.1980">
    <property type="entry name" value="Nitrogenase molybdenum iron protein domain"/>
    <property type="match status" value="2"/>
</dbReference>
<dbReference type="PANTHER" id="PTHR42860">
    <property type="entry name" value="VITAMIN B12-BINDING PROTEIN"/>
    <property type="match status" value="1"/>
</dbReference>
<evidence type="ECO:0000256" key="1">
    <source>
        <dbReference type="ARBA" id="ARBA00022729"/>
    </source>
</evidence>
<evidence type="ECO:0000256" key="2">
    <source>
        <dbReference type="SAM" id="MobiDB-lite"/>
    </source>
</evidence>
<dbReference type="PATRIC" id="fig|1230454.4.peg.429"/>
<dbReference type="CDD" id="cd01144">
    <property type="entry name" value="BtuF"/>
    <property type="match status" value="1"/>
</dbReference>
<dbReference type="PANTHER" id="PTHR42860:SF1">
    <property type="entry name" value="VITAMIN B12-BINDING PROTEIN"/>
    <property type="match status" value="1"/>
</dbReference>
<dbReference type="SUPFAM" id="SSF53807">
    <property type="entry name" value="Helical backbone' metal receptor"/>
    <property type="match status" value="1"/>
</dbReference>
<gene>
    <name evidence="4" type="ORF">C461_02081</name>
</gene>
<dbReference type="NCBIfam" id="NF038402">
    <property type="entry name" value="TroA_like"/>
    <property type="match status" value="1"/>
</dbReference>
<dbReference type="PROSITE" id="PS50983">
    <property type="entry name" value="FE_B12_PBP"/>
    <property type="match status" value="1"/>
</dbReference>
<name>M0PJ85_9EURY</name>
<feature type="domain" description="Fe/B12 periplasmic-binding" evidence="3">
    <location>
        <begin position="60"/>
        <end position="311"/>
    </location>
</feature>
<accession>M0PJ85</accession>
<dbReference type="EMBL" id="AOJI01000013">
    <property type="protein sequence ID" value="EMA69679.1"/>
    <property type="molecule type" value="Genomic_DNA"/>
</dbReference>
<comment type="caution">
    <text evidence="4">The sequence shown here is derived from an EMBL/GenBank/DDBJ whole genome shotgun (WGS) entry which is preliminary data.</text>
</comment>
<evidence type="ECO:0000259" key="3">
    <source>
        <dbReference type="PROSITE" id="PS50983"/>
    </source>
</evidence>
<evidence type="ECO:0000313" key="4">
    <source>
        <dbReference type="EMBL" id="EMA69679.1"/>
    </source>
</evidence>
<dbReference type="InterPro" id="IPR054828">
    <property type="entry name" value="Vit_B12_bind_prot"/>
</dbReference>
<dbReference type="AlphaFoldDB" id="M0PJ85"/>
<sequence length="313" mass="33620">MAERDLKRPERAARNPTNDTIYHVFSTTSAERPNGSVRRSNGPKRLGSSRSDSVSMSTPRVVSLAPSATATIAALGGDDTLVGITHHCDPSPDAGSAHGADSQPPVAVGGWLTPSLDRVADLDPDVVLTSDGLQSDLADDCRERGFDVRHREPATLDEAIATFAARGEDVGRPEAGRRLADEARRRLDRVADAVADRPRPTVYCEEWSDPPMAAGNWVPDAVRAAGGRYPFVAPGERSREVAVDAVETEDPDHVVVHVCGHGDRIDPATVEDRDWTVDAPVHVIDDSLLNQPSPALIDGVERLAQLFHPDAYS</sequence>